<dbReference type="GO" id="GO:0016020">
    <property type="term" value="C:membrane"/>
    <property type="evidence" value="ECO:0007669"/>
    <property type="project" value="TreeGrafter"/>
</dbReference>
<dbReference type="CDD" id="cd15482">
    <property type="entry name" value="Sialidase_non-viral"/>
    <property type="match status" value="1"/>
</dbReference>
<comment type="caution">
    <text evidence="5">The sequence shown here is derived from an EMBL/GenBank/DDBJ whole genome shotgun (WGS) entry which is preliminary data.</text>
</comment>
<dbReference type="EC" id="3.2.1.18" evidence="3"/>
<reference evidence="5" key="2">
    <citation type="submission" date="2020-09" db="EMBL/GenBank/DDBJ databases">
        <authorList>
            <person name="Sun Q."/>
            <person name="Sedlacek I."/>
        </authorList>
    </citation>
    <scope>NUCLEOTIDE SEQUENCE</scope>
    <source>
        <strain evidence="5">CCM 8433</strain>
    </source>
</reference>
<protein>
    <recommendedName>
        <fullName evidence="3">exo-alpha-sialidase</fullName>
        <ecNumber evidence="3">3.2.1.18</ecNumber>
    </recommendedName>
</protein>
<dbReference type="GO" id="GO:0004308">
    <property type="term" value="F:exo-alpha-sialidase activity"/>
    <property type="evidence" value="ECO:0007669"/>
    <property type="project" value="UniProtKB-EC"/>
</dbReference>
<dbReference type="EMBL" id="BMDT01000002">
    <property type="protein sequence ID" value="GGI64993.1"/>
    <property type="molecule type" value="Genomic_DNA"/>
</dbReference>
<sequence length="445" mass="49944">MKNKQVLFYPGDKGSKAYRIPSLICTNDNVLIAANDARLVNQNDNPNQINNVIRRSYDNGQTWTESQTTVAYIGDEGEDGPAAIDIALLNDQATDTVWGVFNHTPGGVGWYLSQPGTGYIGEDKKLIDSRQKGYRMLADGRVQTIEGEATDYRVDQEGYVYLNEERLSTIYAKFDSEKSEQLFEMPTSFLQLIKSEDGGVTWSEPINLNLQVKEEWMSFIGSGPGIGIQLQHGKHRGRLIFPIYYTNELKLFSCAVIYSDDHGQTWHRGESPNDGRLCDATFLSAEHYGKDLRQFELTESQVIERENGDLVVYMRNHSGKLRVAKSVSHDGGQTWSQPIYDETLVNPVCQFSLLKVIDERQPEKEVVLFLGPNSETERAKGTLRLSEDGGETWITEKLIEPGSFVYSCMTQLADGTIGILYETESDQPGLLQSTFVTIGLDELTE</sequence>
<dbReference type="Gene3D" id="2.40.220.10">
    <property type="entry name" value="Intramolecular Trans-sialidase, Domain 3"/>
    <property type="match status" value="1"/>
</dbReference>
<evidence type="ECO:0000256" key="2">
    <source>
        <dbReference type="ARBA" id="ARBA00009348"/>
    </source>
</evidence>
<evidence type="ECO:0000313" key="5">
    <source>
        <dbReference type="EMBL" id="GGI64993.1"/>
    </source>
</evidence>
<feature type="domain" description="Sialidase" evidence="4">
    <location>
        <begin position="187"/>
        <end position="419"/>
    </location>
</feature>
<dbReference type="InterPro" id="IPR036278">
    <property type="entry name" value="Sialidase_sf"/>
</dbReference>
<dbReference type="InterPro" id="IPR023364">
    <property type="entry name" value="Trans_sialidase_dom3"/>
</dbReference>
<gene>
    <name evidence="5" type="ORF">GCM10011482_06470</name>
</gene>
<dbReference type="InterPro" id="IPR026856">
    <property type="entry name" value="Sialidase_fam"/>
</dbReference>
<evidence type="ECO:0000313" key="6">
    <source>
        <dbReference type="Proteomes" id="UP000622610"/>
    </source>
</evidence>
<comment type="catalytic activity">
    <reaction evidence="1">
        <text>Hydrolysis of alpha-(2-&gt;3)-, alpha-(2-&gt;6)-, alpha-(2-&gt;8)- glycosidic linkages of terminal sialic acid residues in oligosaccharides, glycoproteins, glycolipids, colominic acid and synthetic substrates.</text>
        <dbReference type="EC" id="3.2.1.18"/>
    </reaction>
</comment>
<dbReference type="PANTHER" id="PTHR10628:SF30">
    <property type="entry name" value="EXO-ALPHA-SIALIDASE"/>
    <property type="match status" value="1"/>
</dbReference>
<dbReference type="Proteomes" id="UP000622610">
    <property type="component" value="Unassembled WGS sequence"/>
</dbReference>
<reference evidence="5" key="1">
    <citation type="journal article" date="2014" name="Int. J. Syst. Evol. Microbiol.">
        <title>Complete genome sequence of Corynebacterium casei LMG S-19264T (=DSM 44701T), isolated from a smear-ripened cheese.</title>
        <authorList>
            <consortium name="US DOE Joint Genome Institute (JGI-PGF)"/>
            <person name="Walter F."/>
            <person name="Albersmeier A."/>
            <person name="Kalinowski J."/>
            <person name="Ruckert C."/>
        </authorList>
    </citation>
    <scope>NUCLEOTIDE SEQUENCE</scope>
    <source>
        <strain evidence="5">CCM 8433</strain>
    </source>
</reference>
<evidence type="ECO:0000256" key="1">
    <source>
        <dbReference type="ARBA" id="ARBA00000427"/>
    </source>
</evidence>
<dbReference type="SUPFAM" id="SSF50939">
    <property type="entry name" value="Sialidases"/>
    <property type="match status" value="1"/>
</dbReference>
<comment type="similarity">
    <text evidence="2">Belongs to the glycosyl hydrolase 33 family.</text>
</comment>
<dbReference type="Gene3D" id="2.120.10.10">
    <property type="match status" value="1"/>
</dbReference>
<dbReference type="Pfam" id="PF13088">
    <property type="entry name" value="BNR_2"/>
    <property type="match status" value="1"/>
</dbReference>
<dbReference type="RefSeq" id="WP_188366838.1">
    <property type="nucleotide sequence ID" value="NZ_BMDT01000002.1"/>
</dbReference>
<keyword evidence="6" id="KW-1185">Reference proteome</keyword>
<name>A0A917JDR0_9ENTE</name>
<dbReference type="PANTHER" id="PTHR10628">
    <property type="entry name" value="SIALIDASE"/>
    <property type="match status" value="1"/>
</dbReference>
<accession>A0A917JDR0</accession>
<dbReference type="InterPro" id="IPR011040">
    <property type="entry name" value="Sialidase"/>
</dbReference>
<dbReference type="GO" id="GO:0005737">
    <property type="term" value="C:cytoplasm"/>
    <property type="evidence" value="ECO:0007669"/>
    <property type="project" value="TreeGrafter"/>
</dbReference>
<dbReference type="AlphaFoldDB" id="A0A917JDR0"/>
<organism evidence="5 6">
    <name type="scientific">Enterococcus alcedinis</name>
    <dbReference type="NCBI Taxonomy" id="1274384"/>
    <lineage>
        <taxon>Bacteria</taxon>
        <taxon>Bacillati</taxon>
        <taxon>Bacillota</taxon>
        <taxon>Bacilli</taxon>
        <taxon>Lactobacillales</taxon>
        <taxon>Enterococcaceae</taxon>
        <taxon>Enterococcus</taxon>
    </lineage>
</organism>
<proteinExistence type="inferred from homology"/>
<evidence type="ECO:0000256" key="3">
    <source>
        <dbReference type="ARBA" id="ARBA00012733"/>
    </source>
</evidence>
<evidence type="ECO:0000259" key="4">
    <source>
        <dbReference type="Pfam" id="PF13088"/>
    </source>
</evidence>
<dbReference type="GO" id="GO:0009313">
    <property type="term" value="P:oligosaccharide catabolic process"/>
    <property type="evidence" value="ECO:0007669"/>
    <property type="project" value="TreeGrafter"/>
</dbReference>
<dbReference type="GO" id="GO:0006689">
    <property type="term" value="P:ganglioside catabolic process"/>
    <property type="evidence" value="ECO:0007669"/>
    <property type="project" value="TreeGrafter"/>
</dbReference>